<evidence type="ECO:0000256" key="4">
    <source>
        <dbReference type="ARBA" id="ARBA00022967"/>
    </source>
</evidence>
<accession>A0A0B4S2G8</accession>
<feature type="transmembrane region" description="Helical" evidence="8">
    <location>
        <begin position="96"/>
        <end position="114"/>
    </location>
</feature>
<name>A0A0B4S2G8_9FIRM</name>
<evidence type="ECO:0000313" key="9">
    <source>
        <dbReference type="EMBL" id="AIZ37012.1"/>
    </source>
</evidence>
<evidence type="ECO:0000256" key="1">
    <source>
        <dbReference type="ARBA" id="ARBA00004127"/>
    </source>
</evidence>
<feature type="transmembrane region" description="Helical" evidence="8">
    <location>
        <begin position="167"/>
        <end position="192"/>
    </location>
</feature>
<keyword evidence="2 8" id="KW-0813">Transport</keyword>
<dbReference type="Proteomes" id="UP000031386">
    <property type="component" value="Chromosome"/>
</dbReference>
<proteinExistence type="inferred from homology"/>
<keyword evidence="7 8" id="KW-0472">Membrane</keyword>
<dbReference type="InterPro" id="IPR010968">
    <property type="entry name" value="RnfE"/>
</dbReference>
<evidence type="ECO:0000256" key="8">
    <source>
        <dbReference type="HAMAP-Rule" id="MF_00478"/>
    </source>
</evidence>
<evidence type="ECO:0000313" key="10">
    <source>
        <dbReference type="Proteomes" id="UP000031386"/>
    </source>
</evidence>
<feature type="transmembrane region" description="Helical" evidence="8">
    <location>
        <begin position="70"/>
        <end position="90"/>
    </location>
</feature>
<comment type="function">
    <text evidence="8">Part of a membrane-bound complex that couples electron transfer with translocation of ions across the membrane.</text>
</comment>
<dbReference type="GO" id="GO:0012505">
    <property type="term" value="C:endomembrane system"/>
    <property type="evidence" value="ECO:0007669"/>
    <property type="project" value="UniProtKB-SubCell"/>
</dbReference>
<dbReference type="STRING" id="33033.NW74_06560"/>
<feature type="transmembrane region" description="Helical" evidence="8">
    <location>
        <begin position="37"/>
        <end position="58"/>
    </location>
</feature>
<dbReference type="GO" id="GO:0005886">
    <property type="term" value="C:plasma membrane"/>
    <property type="evidence" value="ECO:0007669"/>
    <property type="project" value="UniProtKB-SubCell"/>
</dbReference>
<reference evidence="9 10" key="1">
    <citation type="submission" date="2014-10" db="EMBL/GenBank/DDBJ databases">
        <title>Complete genome sequence of Parvimonas micra KCOM 1535 (= ChDC B708).</title>
        <authorList>
            <person name="Kook J.-K."/>
            <person name="Park S.-N."/>
            <person name="Lim Y.K."/>
            <person name="Roh H."/>
        </authorList>
    </citation>
    <scope>NUCLEOTIDE SEQUENCE [LARGE SCALE GENOMIC DNA]</scope>
    <source>
        <strain evidence="10">KCOM 1535 / ChDC B708</strain>
    </source>
</reference>
<dbReference type="KEGG" id="pmic:NW74_06560"/>
<dbReference type="GO" id="GO:0022900">
    <property type="term" value="P:electron transport chain"/>
    <property type="evidence" value="ECO:0007669"/>
    <property type="project" value="UniProtKB-UniRule"/>
</dbReference>
<comment type="subcellular location">
    <subcellularLocation>
        <location evidence="8">Cell membrane</location>
        <topology evidence="8">Multi-pass membrane protein</topology>
    </subcellularLocation>
    <subcellularLocation>
        <location evidence="1">Endomembrane system</location>
        <topology evidence="1">Multi-pass membrane protein</topology>
    </subcellularLocation>
</comment>
<dbReference type="Pfam" id="PF02508">
    <property type="entry name" value="Rnf-Nqr"/>
    <property type="match status" value="1"/>
</dbReference>
<dbReference type="NCBIfam" id="TIGR01948">
    <property type="entry name" value="rnfE"/>
    <property type="match status" value="1"/>
</dbReference>
<dbReference type="EMBL" id="CP009761">
    <property type="protein sequence ID" value="AIZ37012.1"/>
    <property type="molecule type" value="Genomic_DNA"/>
</dbReference>
<keyword evidence="4 8" id="KW-1278">Translocase</keyword>
<keyword evidence="3 8" id="KW-0812">Transmembrane</keyword>
<dbReference type="InterPro" id="IPR003667">
    <property type="entry name" value="NqrDE/RnfAE"/>
</dbReference>
<dbReference type="HAMAP" id="MF_00478">
    <property type="entry name" value="RsxE_RnfE"/>
    <property type="match status" value="1"/>
</dbReference>
<evidence type="ECO:0000256" key="3">
    <source>
        <dbReference type="ARBA" id="ARBA00022692"/>
    </source>
</evidence>
<evidence type="ECO:0000256" key="7">
    <source>
        <dbReference type="ARBA" id="ARBA00023136"/>
    </source>
</evidence>
<comment type="subunit">
    <text evidence="8">The complex is composed of six subunits: RnfA, RnfB, RnfC, RnfD, RnfE and RnfG.</text>
</comment>
<keyword evidence="6 8" id="KW-1133">Transmembrane helix</keyword>
<dbReference type="RefSeq" id="WP_041954567.1">
    <property type="nucleotide sequence ID" value="NZ_BHYQ01000004.1"/>
</dbReference>
<evidence type="ECO:0000256" key="6">
    <source>
        <dbReference type="ARBA" id="ARBA00022989"/>
    </source>
</evidence>
<dbReference type="EC" id="7.-.-.-" evidence="8"/>
<organism evidence="9 10">
    <name type="scientific">Parvimonas micra</name>
    <dbReference type="NCBI Taxonomy" id="33033"/>
    <lineage>
        <taxon>Bacteria</taxon>
        <taxon>Bacillati</taxon>
        <taxon>Bacillota</taxon>
        <taxon>Tissierellia</taxon>
        <taxon>Tissierellales</taxon>
        <taxon>Peptoniphilaceae</taxon>
        <taxon>Parvimonas</taxon>
    </lineage>
</organism>
<dbReference type="NCBIfam" id="NF009070">
    <property type="entry name" value="PRK12405.1"/>
    <property type="match status" value="1"/>
</dbReference>
<protein>
    <recommendedName>
        <fullName evidence="8">Ion-translocating oxidoreductase complex subunit E</fullName>
        <ecNumber evidence="8">7.-.-.-</ecNumber>
    </recommendedName>
    <alternativeName>
        <fullName evidence="8">Rnf electron transport complex subunit E</fullName>
    </alternativeName>
</protein>
<dbReference type="PIRSF" id="PIRSF006102">
    <property type="entry name" value="NQR_DE"/>
    <property type="match status" value="1"/>
</dbReference>
<feature type="transmembrane region" description="Helical" evidence="8">
    <location>
        <begin position="126"/>
        <end position="147"/>
    </location>
</feature>
<dbReference type="OrthoDB" id="9790976at2"/>
<keyword evidence="10" id="KW-1185">Reference proteome</keyword>
<dbReference type="PANTHER" id="PTHR30586:SF0">
    <property type="entry name" value="ION-TRANSLOCATING OXIDOREDUCTASE COMPLEX SUBUNIT E"/>
    <property type="match status" value="1"/>
</dbReference>
<sequence>MKLKKIFFDGIFSNNPVLVQLVGMCSVLAVTTSVVNAIGMGSSVIFVVTCSNIVISSLRKFIPDKVRIPAYVVIIATFVTLVQMFLSAYIPALYDSLGLFIPLIVVNCLILARAESFASKNTVFSSMIDGIGQGIGFTCALIVLASVREILGNGTWLGFPILGKNYVSIGVITQAPGAFIILGLLVAGFNMLSRKVNAKKEGGN</sequence>
<evidence type="ECO:0000256" key="5">
    <source>
        <dbReference type="ARBA" id="ARBA00022982"/>
    </source>
</evidence>
<keyword evidence="8" id="KW-1003">Cell membrane</keyword>
<keyword evidence="5 8" id="KW-0249">Electron transport</keyword>
<comment type="similarity">
    <text evidence="8">Belongs to the NqrDE/RnfAE family.</text>
</comment>
<dbReference type="PANTHER" id="PTHR30586">
    <property type="entry name" value="ELECTRON TRANSPORT COMPLEX PROTEIN RNFE"/>
    <property type="match status" value="1"/>
</dbReference>
<gene>
    <name evidence="8" type="primary">rnfE</name>
    <name evidence="9" type="ORF">NW74_06560</name>
</gene>
<evidence type="ECO:0000256" key="2">
    <source>
        <dbReference type="ARBA" id="ARBA00022448"/>
    </source>
</evidence>
<dbReference type="AlphaFoldDB" id="A0A0B4S2G8"/>